<dbReference type="EnsemblMetazoa" id="XM_022810782">
    <property type="protein sequence ID" value="XP_022666517"/>
    <property type="gene ID" value="LOC111252605"/>
</dbReference>
<organism evidence="3 4">
    <name type="scientific">Varroa destructor</name>
    <name type="common">Honeybee mite</name>
    <dbReference type="NCBI Taxonomy" id="109461"/>
    <lineage>
        <taxon>Eukaryota</taxon>
        <taxon>Metazoa</taxon>
        <taxon>Ecdysozoa</taxon>
        <taxon>Arthropoda</taxon>
        <taxon>Chelicerata</taxon>
        <taxon>Arachnida</taxon>
        <taxon>Acari</taxon>
        <taxon>Parasitiformes</taxon>
        <taxon>Mesostigmata</taxon>
        <taxon>Gamasina</taxon>
        <taxon>Dermanyssoidea</taxon>
        <taxon>Varroidae</taxon>
        <taxon>Varroa</taxon>
    </lineage>
</organism>
<dbReference type="InterPro" id="IPR056953">
    <property type="entry name" value="CUT_N"/>
</dbReference>
<keyword evidence="1" id="KW-0472">Membrane</keyword>
<dbReference type="PROSITE" id="PS51034">
    <property type="entry name" value="ZP_2"/>
    <property type="match status" value="1"/>
</dbReference>
<dbReference type="RefSeq" id="XP_022666517.1">
    <property type="nucleotide sequence ID" value="XM_022810782.1"/>
</dbReference>
<dbReference type="GeneID" id="111252605"/>
<dbReference type="SMART" id="SM00241">
    <property type="entry name" value="ZP"/>
    <property type="match status" value="1"/>
</dbReference>
<dbReference type="KEGG" id="vde:111252605"/>
<evidence type="ECO:0000313" key="4">
    <source>
        <dbReference type="Proteomes" id="UP000594260"/>
    </source>
</evidence>
<dbReference type="OrthoDB" id="10068552at2759"/>
<dbReference type="PANTHER" id="PTHR46560:SF4">
    <property type="entry name" value="DUSKY"/>
    <property type="match status" value="1"/>
</dbReference>
<dbReference type="PANTHER" id="PTHR46560">
    <property type="entry name" value="CYPHER, ISOFORM B"/>
    <property type="match status" value="1"/>
</dbReference>
<accession>A0A7M7KIZ6</accession>
<evidence type="ECO:0000313" key="3">
    <source>
        <dbReference type="EnsemblMetazoa" id="XP_022666517"/>
    </source>
</evidence>
<dbReference type="InterPro" id="IPR001507">
    <property type="entry name" value="ZP_dom"/>
</dbReference>
<dbReference type="Pfam" id="PF25057">
    <property type="entry name" value="CUT_N"/>
    <property type="match status" value="1"/>
</dbReference>
<evidence type="ECO:0000259" key="2">
    <source>
        <dbReference type="PROSITE" id="PS51034"/>
    </source>
</evidence>
<keyword evidence="1" id="KW-1133">Transmembrane helix</keyword>
<evidence type="ECO:0000256" key="1">
    <source>
        <dbReference type="SAM" id="Phobius"/>
    </source>
</evidence>
<sequence>MALLLQGLNAGTDNINMHSSLGVGVISLLVAWLTAGVGTTERVVGENGEVYVPPPPQLSRQLQRKFPHAKKLHPALLPRKHQAALVHSFSSLSPLVSSAASKENRDSVELDRTLEEEHFLPQHDPHVAKLLNVDVRCSRESLDVLMTFDSPFHGVIYSKGHYSDPQCRYQHQPLSDPVNASPNSAEQVVSPDSATQMRFTVYPDRCGSRLVEGPQNGETYIENTVVVQNTPGIQSVVDTARALRCVFEPRSGPGSVLSRTVSSSLSVDVLDVISVTYSGDSIDSYLDVQLGKGPFHASPVNGLVKIGETLTLVVYIHGDDYDVRVKDCMAHDGNAANSIRLSNDRGCVSAPKLMGPWQKTRETGNTGASAIAWAYLEAFKFPDKLEVFIECNIEICKFQCQHDPHECLVGRKKKFSSRKKRAVLDDRIASNSSSVESPTLPRIASKTLDDGAGTDASFVTDAQEHGDVTDTLLNDQEQEQLAERAHLMRGIRVVAPEDSIDASAVPVRSSTFVAVGGGTSDRPGGLRARPAGGTHHLVPHLQHFLQHNQLCVSTTGFLFVAGLSVAVLVALLLTIVGLYLRMRQLDPDVQLVSEAAMVGSLQRRHVIASISERAGQGAPRRKGDF</sequence>
<feature type="domain" description="ZP" evidence="2">
    <location>
        <begin position="136"/>
        <end position="414"/>
    </location>
</feature>
<dbReference type="AlphaFoldDB" id="A0A7M7KIZ6"/>
<dbReference type="Proteomes" id="UP000594260">
    <property type="component" value="Unplaced"/>
</dbReference>
<feature type="transmembrane region" description="Helical" evidence="1">
    <location>
        <begin position="556"/>
        <end position="580"/>
    </location>
</feature>
<keyword evidence="4" id="KW-1185">Reference proteome</keyword>
<dbReference type="InParanoid" id="A0A7M7KIZ6"/>
<protein>
    <recommendedName>
        <fullName evidence="2">ZP domain-containing protein</fullName>
    </recommendedName>
</protein>
<reference evidence="3" key="1">
    <citation type="submission" date="2021-01" db="UniProtKB">
        <authorList>
            <consortium name="EnsemblMetazoa"/>
        </authorList>
    </citation>
    <scope>IDENTIFICATION</scope>
</reference>
<dbReference type="OMA" id="NTHITDP"/>
<proteinExistence type="predicted"/>
<name>A0A7M7KIZ6_VARDE</name>
<keyword evidence="1" id="KW-0812">Transmembrane</keyword>